<keyword evidence="1" id="KW-0472">Membrane</keyword>
<dbReference type="Proteomes" id="UP000601435">
    <property type="component" value="Unassembled WGS sequence"/>
</dbReference>
<comment type="caution">
    <text evidence="2">The sequence shown here is derived from an EMBL/GenBank/DDBJ whole genome shotgun (WGS) entry which is preliminary data.</text>
</comment>
<keyword evidence="1" id="KW-1133">Transmembrane helix</keyword>
<sequence length="271" mass="30532">MPTWEGATCPFCSKGIAGPLQDRDSGLDERVVKSSSRRSTSILCFPQQEGRRGISLGLQAGVLLLLLAGVAASAIHLVTQVNHKVVERLKRSLDLVRKGYVEHVQSTMSFGGRNNAWQDVEVDEAVFDKTLIPIEQAECPSKTVEWEQWVGLVQRGKPTSLILLRLSPKPTNKRSPGPGPIRKNEWRKIADKWLKDKHVLKTATLPGGRKITVKLSTQVIDRCWRFVKERLCVNQNVKTGSMRIQAQVRSAQSEYWHTGDLVTWYMRKIIV</sequence>
<reference evidence="2" key="1">
    <citation type="submission" date="2021-02" db="EMBL/GenBank/DDBJ databases">
        <authorList>
            <person name="Dougan E. K."/>
            <person name="Rhodes N."/>
            <person name="Thang M."/>
            <person name="Chan C."/>
        </authorList>
    </citation>
    <scope>NUCLEOTIDE SEQUENCE</scope>
</reference>
<evidence type="ECO:0000256" key="1">
    <source>
        <dbReference type="SAM" id="Phobius"/>
    </source>
</evidence>
<gene>
    <name evidence="2" type="ORF">SNEC2469_LOCUS22335</name>
</gene>
<proteinExistence type="predicted"/>
<keyword evidence="1" id="KW-0812">Transmembrane</keyword>
<keyword evidence="3" id="KW-1185">Reference proteome</keyword>
<dbReference type="AlphaFoldDB" id="A0A812Y5I2"/>
<dbReference type="EMBL" id="CAJNJA010040421">
    <property type="protein sequence ID" value="CAE7765783.1"/>
    <property type="molecule type" value="Genomic_DNA"/>
</dbReference>
<evidence type="ECO:0000313" key="2">
    <source>
        <dbReference type="EMBL" id="CAE7765783.1"/>
    </source>
</evidence>
<protein>
    <submittedName>
        <fullName evidence="2">Uncharacterized protein</fullName>
    </submittedName>
</protein>
<name>A0A812Y5I2_9DINO</name>
<organism evidence="2 3">
    <name type="scientific">Symbiodinium necroappetens</name>
    <dbReference type="NCBI Taxonomy" id="1628268"/>
    <lineage>
        <taxon>Eukaryota</taxon>
        <taxon>Sar</taxon>
        <taxon>Alveolata</taxon>
        <taxon>Dinophyceae</taxon>
        <taxon>Suessiales</taxon>
        <taxon>Symbiodiniaceae</taxon>
        <taxon>Symbiodinium</taxon>
    </lineage>
</organism>
<evidence type="ECO:0000313" key="3">
    <source>
        <dbReference type="Proteomes" id="UP000601435"/>
    </source>
</evidence>
<feature type="transmembrane region" description="Helical" evidence="1">
    <location>
        <begin position="56"/>
        <end position="78"/>
    </location>
</feature>
<accession>A0A812Y5I2</accession>